<dbReference type="PROSITE" id="PS50048">
    <property type="entry name" value="ZN2_CY6_FUNGAL_2"/>
    <property type="match status" value="1"/>
</dbReference>
<dbReference type="AlphaFoldDB" id="A0A9W7Y516"/>
<keyword evidence="7" id="KW-0472">Membrane</keyword>
<dbReference type="GO" id="GO:0005634">
    <property type="term" value="C:nucleus"/>
    <property type="evidence" value="ECO:0007669"/>
    <property type="project" value="UniProtKB-SubCell"/>
</dbReference>
<keyword evidence="7" id="KW-0812">Transmembrane</keyword>
<evidence type="ECO:0000256" key="5">
    <source>
        <dbReference type="ARBA" id="ARBA00023242"/>
    </source>
</evidence>
<evidence type="ECO:0000313" key="9">
    <source>
        <dbReference type="EMBL" id="KAJ1723977.1"/>
    </source>
</evidence>
<evidence type="ECO:0000259" key="8">
    <source>
        <dbReference type="PROSITE" id="PS50048"/>
    </source>
</evidence>
<feature type="transmembrane region" description="Helical" evidence="7">
    <location>
        <begin position="835"/>
        <end position="857"/>
    </location>
</feature>
<feature type="compositionally biased region" description="Low complexity" evidence="6">
    <location>
        <begin position="72"/>
        <end position="93"/>
    </location>
</feature>
<feature type="region of interest" description="Disordered" evidence="6">
    <location>
        <begin position="930"/>
        <end position="980"/>
    </location>
</feature>
<feature type="compositionally biased region" description="Pro residues" evidence="6">
    <location>
        <begin position="94"/>
        <end position="109"/>
    </location>
</feature>
<evidence type="ECO:0000313" key="10">
    <source>
        <dbReference type="Proteomes" id="UP001149813"/>
    </source>
</evidence>
<dbReference type="PROSITE" id="PS00463">
    <property type="entry name" value="ZN2_CY6_FUNGAL_1"/>
    <property type="match status" value="1"/>
</dbReference>
<feature type="compositionally biased region" description="Acidic residues" evidence="6">
    <location>
        <begin position="941"/>
        <end position="959"/>
    </location>
</feature>
<evidence type="ECO:0000256" key="7">
    <source>
        <dbReference type="SAM" id="Phobius"/>
    </source>
</evidence>
<feature type="region of interest" description="Disordered" evidence="6">
    <location>
        <begin position="52"/>
        <end position="110"/>
    </location>
</feature>
<dbReference type="PANTHER" id="PTHR47338">
    <property type="entry name" value="ZN(II)2CYS6 TRANSCRIPTION FACTOR (EUROFUNG)-RELATED"/>
    <property type="match status" value="1"/>
</dbReference>
<organism evidence="9 10">
    <name type="scientific">Coemansia erecta</name>
    <dbReference type="NCBI Taxonomy" id="147472"/>
    <lineage>
        <taxon>Eukaryota</taxon>
        <taxon>Fungi</taxon>
        <taxon>Fungi incertae sedis</taxon>
        <taxon>Zoopagomycota</taxon>
        <taxon>Kickxellomycotina</taxon>
        <taxon>Kickxellomycetes</taxon>
        <taxon>Kickxellales</taxon>
        <taxon>Kickxellaceae</taxon>
        <taxon>Coemansia</taxon>
    </lineage>
</organism>
<feature type="region of interest" description="Disordered" evidence="6">
    <location>
        <begin position="311"/>
        <end position="377"/>
    </location>
</feature>
<feature type="compositionally biased region" description="Basic and acidic residues" evidence="6">
    <location>
        <begin position="965"/>
        <end position="974"/>
    </location>
</feature>
<keyword evidence="5" id="KW-0539">Nucleus</keyword>
<dbReference type="PANTHER" id="PTHR47338:SF5">
    <property type="entry name" value="ZN(II)2CYS6 TRANSCRIPTION FACTOR (EUROFUNG)"/>
    <property type="match status" value="1"/>
</dbReference>
<keyword evidence="2" id="KW-0479">Metal-binding</keyword>
<evidence type="ECO:0000256" key="6">
    <source>
        <dbReference type="SAM" id="MobiDB-lite"/>
    </source>
</evidence>
<comment type="subcellular location">
    <subcellularLocation>
        <location evidence="1">Nucleus</location>
    </subcellularLocation>
</comment>
<keyword evidence="3" id="KW-0805">Transcription regulation</keyword>
<dbReference type="EMBL" id="JANBOJ010000046">
    <property type="protein sequence ID" value="KAJ1723977.1"/>
    <property type="molecule type" value="Genomic_DNA"/>
</dbReference>
<keyword evidence="4" id="KW-0804">Transcription</keyword>
<accession>A0A9W7Y516</accession>
<evidence type="ECO:0000256" key="3">
    <source>
        <dbReference type="ARBA" id="ARBA00023015"/>
    </source>
</evidence>
<dbReference type="Proteomes" id="UP001149813">
    <property type="component" value="Unassembled WGS sequence"/>
</dbReference>
<feature type="compositionally biased region" description="Low complexity" evidence="6">
    <location>
        <begin position="311"/>
        <end position="332"/>
    </location>
</feature>
<dbReference type="GO" id="GO:0008270">
    <property type="term" value="F:zinc ion binding"/>
    <property type="evidence" value="ECO:0007669"/>
    <property type="project" value="InterPro"/>
</dbReference>
<dbReference type="GO" id="GO:0000981">
    <property type="term" value="F:DNA-binding transcription factor activity, RNA polymerase II-specific"/>
    <property type="evidence" value="ECO:0007669"/>
    <property type="project" value="InterPro"/>
</dbReference>
<reference evidence="9" key="1">
    <citation type="submission" date="2022-07" db="EMBL/GenBank/DDBJ databases">
        <title>Phylogenomic reconstructions and comparative analyses of Kickxellomycotina fungi.</title>
        <authorList>
            <person name="Reynolds N.K."/>
            <person name="Stajich J.E."/>
            <person name="Barry K."/>
            <person name="Grigoriev I.V."/>
            <person name="Crous P."/>
            <person name="Smith M.E."/>
        </authorList>
    </citation>
    <scope>NUCLEOTIDE SEQUENCE</scope>
    <source>
        <strain evidence="9">NBRC 32514</strain>
    </source>
</reference>
<dbReference type="OrthoDB" id="10261408at2759"/>
<evidence type="ECO:0000256" key="4">
    <source>
        <dbReference type="ARBA" id="ARBA00023163"/>
    </source>
</evidence>
<protein>
    <recommendedName>
        <fullName evidence="8">Zn(2)-C6 fungal-type domain-containing protein</fullName>
    </recommendedName>
</protein>
<gene>
    <name evidence="9" type="ORF">LPJ53_001733</name>
</gene>
<keyword evidence="10" id="KW-1185">Reference proteome</keyword>
<dbReference type="CDD" id="cd00067">
    <property type="entry name" value="GAL4"/>
    <property type="match status" value="1"/>
</dbReference>
<name>A0A9W7Y516_9FUNG</name>
<evidence type="ECO:0000256" key="2">
    <source>
        <dbReference type="ARBA" id="ARBA00022723"/>
    </source>
</evidence>
<sequence>MSLDPQSVPFLRSCERCRQKKRKCGGERPSCAWCSSHNIPCRYRRTMRFKKQLEGQEESPLNTYAMPMAFPNSSSSGSNSAVPPQIQQSQVQPQPQPTPMLPSSQPPLPVDLTGSSPIFSADALARLLSVDMVPMSNPPPANLLQVANSFMTPLGGTQPLANPSWAGLSNIEAGLLANLGDVASAAQQQQQQNGGGGGGAGAGWMPVGLGDPLMDSGGGGRLASDFFSDELVPPIATDPAWDPVQAAALAGEFSANTAGAGGSRPSFPSAAVSAVSAGARMPAYENAGYGVLPQMRSPVAGAGLPGMLAGGRSASLASSASTQSSVRSTASAPRPQMQAPKPIRPRQQPLPQQQQPPPFPRASLTPQSSEWRRSRSTTPLLTDQADVVVPPILSKYLAAVPGSPSPVIIYKIMRETFRAPRMGMVSMNLEMLWYMLHKGVLPRIVFYGHISSTIRCSVADLDIKSMVPAHIDESCYQLALDEIPKVKGCAAVWGAVGICMVTRYEFQSSRYKQMARHADMALDIMHRIEYAGCRYPWAGVGPEERESFGFQYLLAIYWKCFLWKLMSLMLIEGDCGEFARRLDELPEYSSRTYDLYTTDRPYDVDLLAMIPEHSWEGSEADPKQRRIRFRGPSDADFMRMRPAGSPCFDRASTSGPYMQQLLVVFARFFVLAGQARRGQAGLGQLLKGLWVYKERMRMWRYSLPPELVLDTAMVDGYLEAIRPASSTSQREIDLRASRLKEVIMLLMTYHTFVVRANRYVMKTMLGEPVDVPAPDVATGAFGIRDLYDCPSPPAMVREGLGHMNMYFHGCRIQAIKSANALCSIVQAAYACRFNFYTLGSPIIFTIFELLIVYTSFLRNRDANIAWRAKARLSNVFNILRMLRHWAPALHIFVAGIKALSDPLLCLDEPRNFRQFKRDVMDPAMLDMSDSPVESAAVSDNDGGDQDQGQDQDEGEEDEVGVNGKGKGEECKEGEGAEMPPKRRRVVRLPRALETVKDARTNILHSIAPRGVKLSTDVRRDETLSYRAADPIPEFPNPFPSRHIISLIISDLGLSLAEFLAPAYPILLLKLIPAGSATATATTSSSSQGVGGLFGGRGGVGAGGGGSVAGTGARPPLGHGMRE</sequence>
<evidence type="ECO:0000256" key="1">
    <source>
        <dbReference type="ARBA" id="ARBA00004123"/>
    </source>
</evidence>
<dbReference type="InterPro" id="IPR001138">
    <property type="entry name" value="Zn2Cys6_DnaBD"/>
</dbReference>
<comment type="caution">
    <text evidence="9">The sequence shown here is derived from an EMBL/GenBank/DDBJ whole genome shotgun (WGS) entry which is preliminary data.</text>
</comment>
<feature type="compositionally biased region" description="Gly residues" evidence="6">
    <location>
        <begin position="193"/>
        <end position="202"/>
    </location>
</feature>
<dbReference type="Gene3D" id="4.10.240.10">
    <property type="entry name" value="Zn(2)-C6 fungal-type DNA-binding domain"/>
    <property type="match status" value="1"/>
</dbReference>
<dbReference type="SMART" id="SM00066">
    <property type="entry name" value="GAL4"/>
    <property type="match status" value="1"/>
</dbReference>
<feature type="domain" description="Zn(2)-C6 fungal-type" evidence="8">
    <location>
        <begin position="13"/>
        <end position="43"/>
    </location>
</feature>
<dbReference type="SUPFAM" id="SSF57701">
    <property type="entry name" value="Zn2/Cys6 DNA-binding domain"/>
    <property type="match status" value="1"/>
</dbReference>
<feature type="region of interest" description="Disordered" evidence="6">
    <location>
        <begin position="186"/>
        <end position="210"/>
    </location>
</feature>
<dbReference type="Pfam" id="PF00172">
    <property type="entry name" value="Zn_clus"/>
    <property type="match status" value="1"/>
</dbReference>
<keyword evidence="7" id="KW-1133">Transmembrane helix</keyword>
<proteinExistence type="predicted"/>
<dbReference type="InterPro" id="IPR050815">
    <property type="entry name" value="TF_fung"/>
</dbReference>
<dbReference type="InterPro" id="IPR036864">
    <property type="entry name" value="Zn2-C6_fun-type_DNA-bd_sf"/>
</dbReference>